<dbReference type="RefSeq" id="WP_073104401.1">
    <property type="nucleotide sequence ID" value="NZ_FQZY01000007.1"/>
</dbReference>
<dbReference type="STRING" id="1121950.SAMN02745243_00437"/>
<reference evidence="1 2" key="1">
    <citation type="submission" date="2016-11" db="EMBL/GenBank/DDBJ databases">
        <authorList>
            <person name="Jaros S."/>
            <person name="Januszkiewicz K."/>
            <person name="Wedrychowicz H."/>
        </authorList>
    </citation>
    <scope>NUCLEOTIDE SEQUENCE [LARGE SCALE GENOMIC DNA]</scope>
    <source>
        <strain evidence="1 2">DSM 15480</strain>
    </source>
</reference>
<sequence length="249" mass="28145">MKVIYNITDRKPFVKALEEITGAKAVYMKTPTYAYTVDYFTVTREGNLTFDDMADSEEIERVLEELDQRGFRCESSEYDEPQLETGCEEPLEDCQPAYGVPETEPQGETVGLTVAMPLDKVLVGNLTNLLEAKGSLIKKALGISELPIIIDEEKISFPWFSDDLDADTVKAYTDFIAALCRMSREQKRISNTEKAVENEKYAFRCLLLRLGFVGAEYKRDRKILLKNLTGSSAFKNDVKKEAADDEISE</sequence>
<keyword evidence="2" id="KW-1185">Reference proteome</keyword>
<organism evidence="1 2">
    <name type="scientific">Hespellia stercorisuis DSM 15480</name>
    <dbReference type="NCBI Taxonomy" id="1121950"/>
    <lineage>
        <taxon>Bacteria</taxon>
        <taxon>Bacillati</taxon>
        <taxon>Bacillota</taxon>
        <taxon>Clostridia</taxon>
        <taxon>Lachnospirales</taxon>
        <taxon>Lachnospiraceae</taxon>
        <taxon>Hespellia</taxon>
    </lineage>
</organism>
<name>A0A1M6IQG8_9FIRM</name>
<proteinExistence type="predicted"/>
<evidence type="ECO:0008006" key="3">
    <source>
        <dbReference type="Google" id="ProtNLM"/>
    </source>
</evidence>
<accession>A0A1M6IQG8</accession>
<dbReference type="OrthoDB" id="9775356at2"/>
<dbReference type="EMBL" id="FQZY01000007">
    <property type="protein sequence ID" value="SHJ36684.1"/>
    <property type="molecule type" value="Genomic_DNA"/>
</dbReference>
<evidence type="ECO:0000313" key="1">
    <source>
        <dbReference type="EMBL" id="SHJ36684.1"/>
    </source>
</evidence>
<dbReference type="AlphaFoldDB" id="A0A1M6IQG8"/>
<protein>
    <recommendedName>
        <fullName evidence="3">Virulence protein</fullName>
    </recommendedName>
</protein>
<gene>
    <name evidence="1" type="ORF">SAMN02745243_00437</name>
</gene>
<evidence type="ECO:0000313" key="2">
    <source>
        <dbReference type="Proteomes" id="UP000184301"/>
    </source>
</evidence>
<dbReference type="Proteomes" id="UP000184301">
    <property type="component" value="Unassembled WGS sequence"/>
</dbReference>